<dbReference type="SUPFAM" id="SSF89957">
    <property type="entry name" value="MTH1187/YkoF-like"/>
    <property type="match status" value="1"/>
</dbReference>
<comment type="similarity">
    <text evidence="1">Belongs to the UPF0045 family.</text>
</comment>
<reference evidence="3 4" key="1">
    <citation type="journal article" date="2011" name="J. Bacteriol.">
        <title>Genome sequence of Haloplasma contractile, an unusual contractile bacterium from a deep-sea anoxic brine lake.</title>
        <authorList>
            <person name="Antunes A."/>
            <person name="Alam I."/>
            <person name="El Dorry H."/>
            <person name="Siam R."/>
            <person name="Robertson A."/>
            <person name="Bajic V.B."/>
            <person name="Stingl U."/>
        </authorList>
    </citation>
    <scope>NUCLEOTIDE SEQUENCE [LARGE SCALE GENOMIC DNA]</scope>
    <source>
        <strain evidence="3 4">SSD-17B</strain>
    </source>
</reference>
<evidence type="ECO:0000313" key="3">
    <source>
        <dbReference type="EMBL" id="ERJ13050.1"/>
    </source>
</evidence>
<dbReference type="InterPro" id="IPR051614">
    <property type="entry name" value="UPF0045_domain"/>
</dbReference>
<evidence type="ECO:0000256" key="1">
    <source>
        <dbReference type="ARBA" id="ARBA00010272"/>
    </source>
</evidence>
<keyword evidence="4" id="KW-1185">Reference proteome</keyword>
<comment type="caution">
    <text evidence="3">The sequence shown here is derived from an EMBL/GenBank/DDBJ whole genome shotgun (WGS) entry which is preliminary data.</text>
</comment>
<dbReference type="Proteomes" id="UP000005707">
    <property type="component" value="Unassembled WGS sequence"/>
</dbReference>
<dbReference type="InParanoid" id="U2FJR2"/>
<dbReference type="EMBL" id="AFNU02000002">
    <property type="protein sequence ID" value="ERJ13050.1"/>
    <property type="molecule type" value="Genomic_DNA"/>
</dbReference>
<evidence type="ECO:0000313" key="4">
    <source>
        <dbReference type="Proteomes" id="UP000005707"/>
    </source>
</evidence>
<gene>
    <name evidence="3" type="ORF">HLPCO_000659</name>
</gene>
<organism evidence="3 4">
    <name type="scientific">Haloplasma contractile SSD-17B</name>
    <dbReference type="NCBI Taxonomy" id="1033810"/>
    <lineage>
        <taxon>Bacteria</taxon>
        <taxon>Bacillati</taxon>
        <taxon>Mycoplasmatota</taxon>
        <taxon>Mollicutes</taxon>
        <taxon>Haloplasmatales</taxon>
        <taxon>Haloplasmataceae</taxon>
        <taxon>Haloplasma</taxon>
    </lineage>
</organism>
<feature type="domain" description="Thiamine-binding protein" evidence="2">
    <location>
        <begin position="7"/>
        <end position="97"/>
    </location>
</feature>
<accession>U2FJR2</accession>
<name>U2FJR2_9MOLU</name>
<dbReference type="OrthoDB" id="5886358at2"/>
<dbReference type="STRING" id="1033810.HLPCO_000659"/>
<dbReference type="eggNOG" id="COG0011">
    <property type="taxonomic scope" value="Bacteria"/>
</dbReference>
<sequence length="98" mass="11134">MNASIAIQTLPFLEGNRKEEMYSVIDEVIAYIKKQELVYEVGPFETTIEGELSQLIKIIEDVTRLCVEKGAKSVLSYVKIHYSEEGVSAISEKVEKHR</sequence>
<dbReference type="AlphaFoldDB" id="U2FJR2"/>
<dbReference type="PANTHER" id="PTHR33777">
    <property type="entry name" value="UPF0045 PROTEIN ECM15"/>
    <property type="match status" value="1"/>
</dbReference>
<dbReference type="Pfam" id="PF01910">
    <property type="entry name" value="Thiamine_BP"/>
    <property type="match status" value="1"/>
</dbReference>
<dbReference type="RefSeq" id="WP_008826940.1">
    <property type="nucleotide sequence ID" value="NZ_AFNU02000002.1"/>
</dbReference>
<dbReference type="GO" id="GO:0005829">
    <property type="term" value="C:cytosol"/>
    <property type="evidence" value="ECO:0007669"/>
    <property type="project" value="TreeGrafter"/>
</dbReference>
<dbReference type="PANTHER" id="PTHR33777:SF1">
    <property type="entry name" value="UPF0045 PROTEIN ECM15"/>
    <property type="match status" value="1"/>
</dbReference>
<dbReference type="Gene3D" id="3.30.70.930">
    <property type="match status" value="1"/>
</dbReference>
<dbReference type="InterPro" id="IPR029756">
    <property type="entry name" value="MTH1187/YkoF-like"/>
</dbReference>
<protein>
    <recommendedName>
        <fullName evidence="2">Thiamine-binding protein domain-containing protein</fullName>
    </recommendedName>
</protein>
<dbReference type="InterPro" id="IPR002767">
    <property type="entry name" value="Thiamine_BP"/>
</dbReference>
<proteinExistence type="inferred from homology"/>
<evidence type="ECO:0000259" key="2">
    <source>
        <dbReference type="Pfam" id="PF01910"/>
    </source>
</evidence>
<reference evidence="3 4" key="2">
    <citation type="journal article" date="2013" name="PLoS ONE">
        <title>INDIGO - INtegrated Data Warehouse of MIcrobial GenOmes with Examples from the Red Sea Extremophiles.</title>
        <authorList>
            <person name="Alam I."/>
            <person name="Antunes A."/>
            <person name="Kamau A.A."/>
            <person name="Ba Alawi W."/>
            <person name="Kalkatawi M."/>
            <person name="Stingl U."/>
            <person name="Bajic V.B."/>
        </authorList>
    </citation>
    <scope>NUCLEOTIDE SEQUENCE [LARGE SCALE GENOMIC DNA]</scope>
    <source>
        <strain evidence="3 4">SSD-17B</strain>
    </source>
</reference>